<keyword evidence="1" id="KW-0812">Transmembrane</keyword>
<evidence type="ECO:0000256" key="1">
    <source>
        <dbReference type="SAM" id="Phobius"/>
    </source>
</evidence>
<dbReference type="InterPro" id="IPR014717">
    <property type="entry name" value="Transl_elong_EF1B/ribsomal_bS6"/>
</dbReference>
<dbReference type="GO" id="GO:0043107">
    <property type="term" value="P:type IV pilus-dependent motility"/>
    <property type="evidence" value="ECO:0007669"/>
    <property type="project" value="InterPro"/>
</dbReference>
<evidence type="ECO:0008006" key="4">
    <source>
        <dbReference type="Google" id="ProtNLM"/>
    </source>
</evidence>
<sequence length="180" mass="21487">MTYFFFYEFRYKLALGIVLILIFISIFFFLIPEIRLYKQKKADLNEFQLISSRIKLWKNYRSLKEEKETKSKYVKGLESKLYFVDEIYLLVESIQSIFQSTGIEPISFNLGSIIEDKIYFYQNMQIKIQGSYEEILSFLSLIVKKHLIKNLDFEIGPYQDSLLQCSLNLEVYLKPGKWSD</sequence>
<name>A0A3Q9HRA7_9FIRM</name>
<dbReference type="Pfam" id="PF04350">
    <property type="entry name" value="PilO"/>
    <property type="match status" value="1"/>
</dbReference>
<dbReference type="InterPro" id="IPR007445">
    <property type="entry name" value="PilO"/>
</dbReference>
<dbReference type="EMBL" id="CP016379">
    <property type="protein sequence ID" value="AZR73563.1"/>
    <property type="molecule type" value="Genomic_DNA"/>
</dbReference>
<accession>A0A3Q9HRA7</accession>
<keyword evidence="1" id="KW-0472">Membrane</keyword>
<dbReference type="RefSeq" id="WP_127016903.1">
    <property type="nucleotide sequence ID" value="NZ_CP016379.1"/>
</dbReference>
<gene>
    <name evidence="2" type="ORF">BBF96_09280</name>
</gene>
<protein>
    <recommendedName>
        <fullName evidence="4">Pilus assembly protein PilO</fullName>
    </recommendedName>
</protein>
<evidence type="ECO:0000313" key="2">
    <source>
        <dbReference type="EMBL" id="AZR73563.1"/>
    </source>
</evidence>
<feature type="transmembrane region" description="Helical" evidence="1">
    <location>
        <begin position="13"/>
        <end position="31"/>
    </location>
</feature>
<keyword evidence="1" id="KW-1133">Transmembrane helix</keyword>
<dbReference type="Proteomes" id="UP000267250">
    <property type="component" value="Chromosome"/>
</dbReference>
<reference evidence="2 3" key="1">
    <citation type="submission" date="2016-07" db="EMBL/GenBank/DDBJ databases">
        <title>Genome and transcriptome analysis of iron-reducing fermentative bacteria Anoxybacter fermentans.</title>
        <authorList>
            <person name="Zeng X."/>
            <person name="Shao Z."/>
        </authorList>
    </citation>
    <scope>NUCLEOTIDE SEQUENCE [LARGE SCALE GENOMIC DNA]</scope>
    <source>
        <strain evidence="2 3">DY22613</strain>
    </source>
</reference>
<dbReference type="KEGG" id="aft:BBF96_09280"/>
<dbReference type="AlphaFoldDB" id="A0A3Q9HRA7"/>
<evidence type="ECO:0000313" key="3">
    <source>
        <dbReference type="Proteomes" id="UP000267250"/>
    </source>
</evidence>
<keyword evidence="3" id="KW-1185">Reference proteome</keyword>
<dbReference type="Gene3D" id="3.30.70.60">
    <property type="match status" value="1"/>
</dbReference>
<dbReference type="GO" id="GO:0043683">
    <property type="term" value="P:type IV pilus assembly"/>
    <property type="evidence" value="ECO:0007669"/>
    <property type="project" value="InterPro"/>
</dbReference>
<organism evidence="2 3">
    <name type="scientific">Anoxybacter fermentans</name>
    <dbReference type="NCBI Taxonomy" id="1323375"/>
    <lineage>
        <taxon>Bacteria</taxon>
        <taxon>Bacillati</taxon>
        <taxon>Bacillota</taxon>
        <taxon>Clostridia</taxon>
        <taxon>Halanaerobiales</taxon>
        <taxon>Anoxybacter</taxon>
    </lineage>
</organism>
<proteinExistence type="predicted"/>